<feature type="transmembrane region" description="Helical" evidence="1">
    <location>
        <begin position="62"/>
        <end position="87"/>
    </location>
</feature>
<keyword evidence="4" id="KW-1185">Reference proteome</keyword>
<dbReference type="EMBL" id="CP059066">
    <property type="protein sequence ID" value="QSQ08174.1"/>
    <property type="molecule type" value="Genomic_DNA"/>
</dbReference>
<evidence type="ECO:0000313" key="4">
    <source>
        <dbReference type="Proteomes" id="UP000662904"/>
    </source>
</evidence>
<dbReference type="InterPro" id="IPR008490">
    <property type="entry name" value="Transposase_InsH_N"/>
</dbReference>
<dbReference type="KEGG" id="kme:H0A61_00494"/>
<dbReference type="Pfam" id="PF05598">
    <property type="entry name" value="DUF772"/>
    <property type="match status" value="1"/>
</dbReference>
<evidence type="ECO:0000256" key="1">
    <source>
        <dbReference type="SAM" id="Phobius"/>
    </source>
</evidence>
<name>A0A8A0RKE0_9FIRM</name>
<gene>
    <name evidence="3" type="ORF">H0A61_00494</name>
</gene>
<keyword evidence="1" id="KW-1133">Transmembrane helix</keyword>
<sequence length="477" mass="54964">MFKKHQQMSFADIYSACKDLFQNDKPKFLQLLEQYFDLSELVPLSFHHAYYNHLGRDRDYSLYSMLSALILQKILGIPTVSLFIIFLTLSKELRDFCGFDKVPHNSQFTRFKQDFVDELETFFNKLVDITEPICQKLDEQLASILIFDTSGIEAYVAENNPKYINSLIKKLKKYYKDDPDVDVYKMAYGLMPSSAAVNDEIKQLYINGHFCYVYKFGILTNGLGIVRHIAFLDEDFKAKHPEVIVDKKTDSPDEDKSIGDSTALKPILKDYFDLHPNALRDIFLGDSAFDSYKTYPFLLKDCNFKKALIPLNPRNSNSSLPQPGYNEFGWPLCPLDSSKPMIPNGHCYGNGRSPRDKWVCPETHFENGKRVCHCENPCTSSPYGRVVYTYPDQNLRAYPGIIRNTKEWEVLYKKRAIVEQTVNYFKEPMGIGNPKTRDKKTIKADLLLAGITQLVTVILADKIDKHKYFRSLKPLVA</sequence>
<reference evidence="3" key="1">
    <citation type="submission" date="2020-07" db="EMBL/GenBank/DDBJ databases">
        <title>Koleobacter methoxysyntrophicus gen. nov., sp. nov., a novel anaerobic bacterium isolated from deep subsurface oil field and proposal of Koleobacterales ord. nov. in the phylum Firmicutes.</title>
        <authorList>
            <person name="Sakamoto S."/>
            <person name="Tamaki H."/>
        </authorList>
    </citation>
    <scope>NUCLEOTIDE SEQUENCE</scope>
    <source>
        <strain evidence="3">NRmbB1</strain>
    </source>
</reference>
<organism evidence="3 4">
    <name type="scientific">Koleobacter methoxysyntrophicus</name>
    <dbReference type="NCBI Taxonomy" id="2751313"/>
    <lineage>
        <taxon>Bacteria</taxon>
        <taxon>Bacillati</taxon>
        <taxon>Bacillota</taxon>
        <taxon>Clostridia</taxon>
        <taxon>Koleobacterales</taxon>
        <taxon>Koleobacteraceae</taxon>
        <taxon>Koleobacter</taxon>
    </lineage>
</organism>
<evidence type="ECO:0000259" key="2">
    <source>
        <dbReference type="Pfam" id="PF05598"/>
    </source>
</evidence>
<proteinExistence type="predicted"/>
<dbReference type="AlphaFoldDB" id="A0A8A0RKE0"/>
<dbReference type="Proteomes" id="UP000662904">
    <property type="component" value="Chromosome"/>
</dbReference>
<protein>
    <recommendedName>
        <fullName evidence="2">Transposase InsH N-terminal domain-containing protein</fullName>
    </recommendedName>
</protein>
<keyword evidence="1" id="KW-0812">Transmembrane</keyword>
<keyword evidence="1" id="KW-0472">Membrane</keyword>
<accession>A0A8A0RKE0</accession>
<feature type="domain" description="Transposase InsH N-terminal" evidence="2">
    <location>
        <begin position="24"/>
        <end position="113"/>
    </location>
</feature>
<evidence type="ECO:0000313" key="3">
    <source>
        <dbReference type="EMBL" id="QSQ08174.1"/>
    </source>
</evidence>